<reference evidence="1 2" key="1">
    <citation type="submission" date="2019-01" db="EMBL/GenBank/DDBJ databases">
        <title>Complete genome of a denitifying bacterium Halomons sp. BC-M4-5.</title>
        <authorList>
            <person name="Wang L."/>
            <person name="Shao Z."/>
        </authorList>
    </citation>
    <scope>NUCLEOTIDE SEQUENCE [LARGE SCALE GENOMIC DNA]</scope>
    <source>
        <strain evidence="1 2">BC-M4-5</strain>
    </source>
</reference>
<dbReference type="InterPro" id="IPR015943">
    <property type="entry name" value="WD40/YVTN_repeat-like_dom_sf"/>
</dbReference>
<dbReference type="SUPFAM" id="SSF110296">
    <property type="entry name" value="Oligoxyloglucan reducing end-specific cellobiohydrolase"/>
    <property type="match status" value="1"/>
</dbReference>
<proteinExistence type="predicted"/>
<keyword evidence="2" id="KW-1185">Reference proteome</keyword>
<dbReference type="Proteomes" id="UP000464013">
    <property type="component" value="Chromosome"/>
</dbReference>
<sequence>MARQWGVISLLLLLAVGYVVGGSGMWDSVSNDFMREDKPYGVGDFRVNGKSIITMKLTKPEITFKPREERSDPNRAEPSEPWMSNVGEFANRRSVRILSSGLEGEVIRRFEEPAQRADWWLAPDWSTLYLTTGWSDRAAELPLGQSYRPELTQLFKSTDQGQEWERLRWPEEQNITFLRFIDPQRGYLIGWGPRVWRTRDGGEHWDELPVPEGSRNPENPRQQFDLVALGQDNVLRMAFYDHAADVSRIHALPWGEDISQQAFTIPGHVVMDIAANTEGNVYVLATQGAPYFSLPSDERDAPRPSVVWSWNDDSLHKLHEFPPELKGYALYLTPSDGLLFDGVNESTLLGNDVVAVSYDGGGSWKIEYEGRSAQGGYYDVQTGTRWRVEGYSLYRREIP</sequence>
<dbReference type="RefSeq" id="WP_159551434.1">
    <property type="nucleotide sequence ID" value="NZ_CP035042.1"/>
</dbReference>
<protein>
    <recommendedName>
        <fullName evidence="3">Photosynthesis system II assembly factor Ycf48/Hcf136-like domain-containing protein</fullName>
    </recommendedName>
</protein>
<evidence type="ECO:0000313" key="1">
    <source>
        <dbReference type="EMBL" id="QHC49808.1"/>
    </source>
</evidence>
<name>A0A6I6SGM2_9GAMM</name>
<dbReference type="KEGG" id="htx:EKK97_09590"/>
<dbReference type="OrthoDB" id="9813892at2"/>
<organism evidence="1 2">
    <name type="scientific">Billgrantia tianxiuensis</name>
    <dbReference type="NCBI Taxonomy" id="2497861"/>
    <lineage>
        <taxon>Bacteria</taxon>
        <taxon>Pseudomonadati</taxon>
        <taxon>Pseudomonadota</taxon>
        <taxon>Gammaproteobacteria</taxon>
        <taxon>Oceanospirillales</taxon>
        <taxon>Halomonadaceae</taxon>
        <taxon>Billgrantia</taxon>
    </lineage>
</organism>
<dbReference type="EMBL" id="CP035042">
    <property type="protein sequence ID" value="QHC49808.1"/>
    <property type="molecule type" value="Genomic_DNA"/>
</dbReference>
<evidence type="ECO:0008006" key="3">
    <source>
        <dbReference type="Google" id="ProtNLM"/>
    </source>
</evidence>
<dbReference type="Gene3D" id="2.130.10.10">
    <property type="entry name" value="YVTN repeat-like/Quinoprotein amine dehydrogenase"/>
    <property type="match status" value="1"/>
</dbReference>
<dbReference type="AlphaFoldDB" id="A0A6I6SGM2"/>
<evidence type="ECO:0000313" key="2">
    <source>
        <dbReference type="Proteomes" id="UP000464013"/>
    </source>
</evidence>
<accession>A0A6I6SGM2</accession>
<gene>
    <name evidence="1" type="ORF">EKK97_09590</name>
</gene>